<dbReference type="InterPro" id="IPR038532">
    <property type="entry name" value="NDUFS4-like_sf"/>
</dbReference>
<evidence type="ECO:0000256" key="6">
    <source>
        <dbReference type="ARBA" id="ARBA00022792"/>
    </source>
</evidence>
<evidence type="ECO:0000256" key="1">
    <source>
        <dbReference type="ARBA" id="ARBA00003195"/>
    </source>
</evidence>
<dbReference type="GO" id="GO:0022900">
    <property type="term" value="P:electron transport chain"/>
    <property type="evidence" value="ECO:0007669"/>
    <property type="project" value="InterPro"/>
</dbReference>
<dbReference type="PANTHER" id="PTHR12219">
    <property type="entry name" value="NADH-UBIQUINONE OXIDOREDUCTASE"/>
    <property type="match status" value="1"/>
</dbReference>
<comment type="similarity">
    <text evidence="2 11">Belongs to the complex I NDUFS4 subunit family.</text>
</comment>
<dbReference type="PANTHER" id="PTHR12219:SF8">
    <property type="entry name" value="NADH DEHYDROGENASE [UBIQUINONE] IRON-SULFUR PROTEIN 4, MITOCHONDRIAL"/>
    <property type="match status" value="1"/>
</dbReference>
<dbReference type="Gene3D" id="3.30.160.190">
    <property type="entry name" value="atu1810 like domain"/>
    <property type="match status" value="1"/>
</dbReference>
<reference evidence="12 13" key="1">
    <citation type="submission" date="2019-01" db="EMBL/GenBank/DDBJ databases">
        <authorList>
            <person name="Sayadi A."/>
        </authorList>
    </citation>
    <scope>NUCLEOTIDE SEQUENCE [LARGE SCALE GENOMIC DNA]</scope>
</reference>
<dbReference type="GO" id="GO:0005743">
    <property type="term" value="C:mitochondrial inner membrane"/>
    <property type="evidence" value="ECO:0007669"/>
    <property type="project" value="UniProtKB-SubCell"/>
</dbReference>
<gene>
    <name evidence="12" type="ORF">CALMAC_LOCUS77</name>
</gene>
<evidence type="ECO:0000256" key="5">
    <source>
        <dbReference type="ARBA" id="ARBA00022660"/>
    </source>
</evidence>
<keyword evidence="13" id="KW-1185">Reference proteome</keyword>
<keyword evidence="9 11" id="KW-0496">Mitochondrion</keyword>
<evidence type="ECO:0000256" key="7">
    <source>
        <dbReference type="ARBA" id="ARBA00022946"/>
    </source>
</evidence>
<evidence type="ECO:0000256" key="11">
    <source>
        <dbReference type="RuleBase" id="RU367010"/>
    </source>
</evidence>
<evidence type="ECO:0000256" key="9">
    <source>
        <dbReference type="ARBA" id="ARBA00023128"/>
    </source>
</evidence>
<dbReference type="AlphaFoldDB" id="A0A653BDK7"/>
<evidence type="ECO:0000313" key="13">
    <source>
        <dbReference type="Proteomes" id="UP000410492"/>
    </source>
</evidence>
<protein>
    <recommendedName>
        <fullName evidence="3 11">NADH dehydrogenase [ubiquinone] iron-sulfur protein 4, mitochondrial</fullName>
    </recommendedName>
</protein>
<dbReference type="InterPro" id="IPR006885">
    <property type="entry name" value="NADH_UbQ_FeS_4_mit-like"/>
</dbReference>
<proteinExistence type="inferred from homology"/>
<dbReference type="EMBL" id="CAACVG010000114">
    <property type="protein sequence ID" value="VEN33571.1"/>
    <property type="molecule type" value="Genomic_DNA"/>
</dbReference>
<sequence>MDITLVGGVPVEAQEEITARIHMPSKNPMQSGTDNTNHWVVSFEGGKRWQNPNMGWCSSGNPVSNVHLNFQTKEDAIAFCEKTGWSWIVLPSAPKKKLKVRPYAKNFSHDKRFRTSTK</sequence>
<evidence type="ECO:0000256" key="2">
    <source>
        <dbReference type="ARBA" id="ARBA00005882"/>
    </source>
</evidence>
<dbReference type="OrthoDB" id="3089at2759"/>
<evidence type="ECO:0000256" key="10">
    <source>
        <dbReference type="ARBA" id="ARBA00023136"/>
    </source>
</evidence>
<evidence type="ECO:0000313" key="12">
    <source>
        <dbReference type="EMBL" id="VEN33571.1"/>
    </source>
</evidence>
<keyword evidence="10 11" id="KW-0472">Membrane</keyword>
<keyword evidence="7 11" id="KW-0809">Transit peptide</keyword>
<organism evidence="12 13">
    <name type="scientific">Callosobruchus maculatus</name>
    <name type="common">Southern cowpea weevil</name>
    <name type="synonym">Pulse bruchid</name>
    <dbReference type="NCBI Taxonomy" id="64391"/>
    <lineage>
        <taxon>Eukaryota</taxon>
        <taxon>Metazoa</taxon>
        <taxon>Ecdysozoa</taxon>
        <taxon>Arthropoda</taxon>
        <taxon>Hexapoda</taxon>
        <taxon>Insecta</taxon>
        <taxon>Pterygota</taxon>
        <taxon>Neoptera</taxon>
        <taxon>Endopterygota</taxon>
        <taxon>Coleoptera</taxon>
        <taxon>Polyphaga</taxon>
        <taxon>Cucujiformia</taxon>
        <taxon>Chrysomeloidea</taxon>
        <taxon>Chrysomelidae</taxon>
        <taxon>Bruchinae</taxon>
        <taxon>Bruchini</taxon>
        <taxon>Callosobruchus</taxon>
    </lineage>
</organism>
<dbReference type="FunFam" id="3.30.160.190:FF:000001">
    <property type="entry name" value="NADH-ubiquinone oxidoreductase 21 kDa subunit mitochondrial"/>
    <property type="match status" value="1"/>
</dbReference>
<keyword evidence="5 11" id="KW-0679">Respiratory chain</keyword>
<keyword evidence="4 11" id="KW-0813">Transport</keyword>
<accession>A0A653BDK7</accession>
<keyword evidence="8 11" id="KW-0249">Electron transport</keyword>
<comment type="function">
    <text evidence="1 11">Accessory subunit of the mitochondrial membrane respiratory chain NADH dehydrogenase (Complex I), that is believed not to be involved in catalysis. Complex I functions in the transfer of electrons from NADH to the respiratory chain. The immediate electron acceptor for the enzyme is believed to be ubiquinone.</text>
</comment>
<evidence type="ECO:0000256" key="3">
    <source>
        <dbReference type="ARBA" id="ARBA00015796"/>
    </source>
</evidence>
<evidence type="ECO:0000256" key="8">
    <source>
        <dbReference type="ARBA" id="ARBA00022982"/>
    </source>
</evidence>
<keyword evidence="6 11" id="KW-0999">Mitochondrion inner membrane</keyword>
<dbReference type="Pfam" id="PF04800">
    <property type="entry name" value="NDUS4"/>
    <property type="match status" value="1"/>
</dbReference>
<dbReference type="Proteomes" id="UP000410492">
    <property type="component" value="Unassembled WGS sequence"/>
</dbReference>
<comment type="subcellular location">
    <subcellularLocation>
        <location evidence="11">Mitochondrion inner membrane</location>
        <topology evidence="11">Peripheral membrane protein</topology>
        <orientation evidence="11">Matrix side</orientation>
    </subcellularLocation>
</comment>
<name>A0A653BDK7_CALMS</name>
<evidence type="ECO:0000256" key="4">
    <source>
        <dbReference type="ARBA" id="ARBA00022448"/>
    </source>
</evidence>